<dbReference type="Proteomes" id="UP001165576">
    <property type="component" value="Unassembled WGS sequence"/>
</dbReference>
<gene>
    <name evidence="1" type="ORF">NQF86_06045</name>
</gene>
<proteinExistence type="predicted"/>
<name>A0ABT3WJ47_9PROT</name>
<accession>A0ABT3WJ47</accession>
<dbReference type="EMBL" id="JANIDY010000002">
    <property type="protein sequence ID" value="MCX5618225.1"/>
    <property type="molecule type" value="Genomic_DNA"/>
</dbReference>
<evidence type="ECO:0000313" key="2">
    <source>
        <dbReference type="Proteomes" id="UP001165576"/>
    </source>
</evidence>
<dbReference type="RefSeq" id="WP_266116720.1">
    <property type="nucleotide sequence ID" value="NZ_JANIDY010000002.1"/>
</dbReference>
<comment type="caution">
    <text evidence="1">The sequence shown here is derived from an EMBL/GenBank/DDBJ whole genome shotgun (WGS) entry which is preliminary data.</text>
</comment>
<reference evidence="1" key="1">
    <citation type="submission" date="2022-07" db="EMBL/GenBank/DDBJ databases">
        <title>Bombella genomes.</title>
        <authorList>
            <person name="Harer L."/>
            <person name="Styblova S."/>
            <person name="Ehrmann M."/>
        </authorList>
    </citation>
    <scope>NUCLEOTIDE SEQUENCE</scope>
    <source>
        <strain evidence="1">TMW 2.2543</strain>
    </source>
</reference>
<evidence type="ECO:0000313" key="1">
    <source>
        <dbReference type="EMBL" id="MCX5618225.1"/>
    </source>
</evidence>
<sequence length="55" mass="6224">MSSNLKNVCRPIFGLVKDVIEDLVMDHPWGWAGFAFFMGLLYGRESKCCRAKKAS</sequence>
<organism evidence="1 2">
    <name type="scientific">Bombella pluederhausensis</name>
    <dbReference type="NCBI Taxonomy" id="2967336"/>
    <lineage>
        <taxon>Bacteria</taxon>
        <taxon>Pseudomonadati</taxon>
        <taxon>Pseudomonadota</taxon>
        <taxon>Alphaproteobacteria</taxon>
        <taxon>Acetobacterales</taxon>
        <taxon>Acetobacteraceae</taxon>
        <taxon>Bombella</taxon>
    </lineage>
</organism>
<keyword evidence="2" id="KW-1185">Reference proteome</keyword>
<protein>
    <submittedName>
        <fullName evidence="1">Uncharacterized protein</fullName>
    </submittedName>
</protein>